<dbReference type="Proteomes" id="UP001596103">
    <property type="component" value="Unassembled WGS sequence"/>
</dbReference>
<keyword evidence="4" id="KW-1003">Cell membrane</keyword>
<proteinExistence type="inferred from homology"/>
<evidence type="ECO:0000256" key="5">
    <source>
        <dbReference type="ARBA" id="ARBA00022519"/>
    </source>
</evidence>
<dbReference type="Gene3D" id="3.30.1360.100">
    <property type="entry name" value="General secretion pathway protein M, EpsM"/>
    <property type="match status" value="1"/>
</dbReference>
<evidence type="ECO:0000256" key="3">
    <source>
        <dbReference type="ARBA" id="ARBA00022448"/>
    </source>
</evidence>
<dbReference type="InterPro" id="IPR023229">
    <property type="entry name" value="T2SS_M_periplasmic_sf"/>
</dbReference>
<keyword evidence="6 11" id="KW-0812">Transmembrane</keyword>
<keyword evidence="10" id="KW-0175">Coiled coil</keyword>
<evidence type="ECO:0000256" key="6">
    <source>
        <dbReference type="ARBA" id="ARBA00022692"/>
    </source>
</evidence>
<comment type="similarity">
    <text evidence="2">Belongs to the GSP M family.</text>
</comment>
<dbReference type="SUPFAM" id="SSF103054">
    <property type="entry name" value="General secretion pathway protein M, EpsM"/>
    <property type="match status" value="1"/>
</dbReference>
<organism evidence="12 13">
    <name type="scientific">Paraburkholderia denitrificans</name>
    <dbReference type="NCBI Taxonomy" id="694025"/>
    <lineage>
        <taxon>Bacteria</taxon>
        <taxon>Pseudomonadati</taxon>
        <taxon>Pseudomonadota</taxon>
        <taxon>Betaproteobacteria</taxon>
        <taxon>Burkholderiales</taxon>
        <taxon>Burkholderiaceae</taxon>
        <taxon>Paraburkholderia</taxon>
    </lineage>
</organism>
<evidence type="ECO:0000313" key="12">
    <source>
        <dbReference type="EMBL" id="MFC5427300.1"/>
    </source>
</evidence>
<accession>A0ABW0J2P4</accession>
<dbReference type="RefSeq" id="WP_377708655.1">
    <property type="nucleotide sequence ID" value="NZ_JBHSMP010000003.1"/>
</dbReference>
<dbReference type="InterPro" id="IPR007690">
    <property type="entry name" value="T2SS_GspM"/>
</dbReference>
<keyword evidence="8 11" id="KW-1133">Transmembrane helix</keyword>
<gene>
    <name evidence="12" type="primary">gspM</name>
    <name evidence="12" type="ORF">ACFPTO_00500</name>
</gene>
<evidence type="ECO:0000256" key="9">
    <source>
        <dbReference type="ARBA" id="ARBA00023136"/>
    </source>
</evidence>
<evidence type="ECO:0000256" key="2">
    <source>
        <dbReference type="ARBA" id="ARBA00010637"/>
    </source>
</evidence>
<reference evidence="13" key="1">
    <citation type="journal article" date="2019" name="Int. J. Syst. Evol. Microbiol.">
        <title>The Global Catalogue of Microorganisms (GCM) 10K type strain sequencing project: providing services to taxonomists for standard genome sequencing and annotation.</title>
        <authorList>
            <consortium name="The Broad Institute Genomics Platform"/>
            <consortium name="The Broad Institute Genome Sequencing Center for Infectious Disease"/>
            <person name="Wu L."/>
            <person name="Ma J."/>
        </authorList>
    </citation>
    <scope>NUCLEOTIDE SEQUENCE [LARGE SCALE GENOMIC DNA]</scope>
    <source>
        <strain evidence="13">CCUG 56042</strain>
    </source>
</reference>
<feature type="transmembrane region" description="Helical" evidence="11">
    <location>
        <begin position="24"/>
        <end position="46"/>
    </location>
</feature>
<keyword evidence="13" id="KW-1185">Reference proteome</keyword>
<evidence type="ECO:0000256" key="8">
    <source>
        <dbReference type="ARBA" id="ARBA00022989"/>
    </source>
</evidence>
<sequence>MKATVLSGAWAGFWESRTAREKVLLTWGGAVLAVAIGWSVLWAPAADGRAQLHERMPRLQRELAQMTAQAKESRSLAGKAAGVAPAGAALKDAMTASLDEHGLQGAQVQLIGTTAQVKLENAAFAAVTVWLNDVRKQFKVEVIEAHVMAQKPDGQVDLNVLLQSANVQ</sequence>
<evidence type="ECO:0000313" key="13">
    <source>
        <dbReference type="Proteomes" id="UP001596103"/>
    </source>
</evidence>
<keyword evidence="3" id="KW-0813">Transport</keyword>
<keyword evidence="9 11" id="KW-0472">Membrane</keyword>
<dbReference type="EMBL" id="JBHSMP010000003">
    <property type="protein sequence ID" value="MFC5427300.1"/>
    <property type="molecule type" value="Genomic_DNA"/>
</dbReference>
<keyword evidence="5" id="KW-0997">Cell inner membrane</keyword>
<evidence type="ECO:0000256" key="10">
    <source>
        <dbReference type="SAM" id="Coils"/>
    </source>
</evidence>
<protein>
    <submittedName>
        <fullName evidence="12">Type II secretion system protein GspM</fullName>
    </submittedName>
</protein>
<evidence type="ECO:0000256" key="1">
    <source>
        <dbReference type="ARBA" id="ARBA00004377"/>
    </source>
</evidence>
<comment type="caution">
    <text evidence="12">The sequence shown here is derived from an EMBL/GenBank/DDBJ whole genome shotgun (WGS) entry which is preliminary data.</text>
</comment>
<comment type="subcellular location">
    <subcellularLocation>
        <location evidence="1">Cell inner membrane</location>
        <topology evidence="1">Single-pass membrane protein</topology>
    </subcellularLocation>
</comment>
<evidence type="ECO:0000256" key="4">
    <source>
        <dbReference type="ARBA" id="ARBA00022475"/>
    </source>
</evidence>
<name>A0ABW0J2P4_9BURK</name>
<feature type="coiled-coil region" evidence="10">
    <location>
        <begin position="49"/>
        <end position="76"/>
    </location>
</feature>
<keyword evidence="7" id="KW-0653">Protein transport</keyword>
<dbReference type="Pfam" id="PF04612">
    <property type="entry name" value="T2SSM"/>
    <property type="match status" value="1"/>
</dbReference>
<evidence type="ECO:0000256" key="11">
    <source>
        <dbReference type="SAM" id="Phobius"/>
    </source>
</evidence>
<evidence type="ECO:0000256" key="7">
    <source>
        <dbReference type="ARBA" id="ARBA00022927"/>
    </source>
</evidence>